<feature type="transmembrane region" description="Helical" evidence="2">
    <location>
        <begin position="486"/>
        <end position="508"/>
    </location>
</feature>
<feature type="transmembrane region" description="Helical" evidence="2">
    <location>
        <begin position="251"/>
        <end position="273"/>
    </location>
</feature>
<dbReference type="EMBL" id="JBCAWK010000010">
    <property type="protein sequence ID" value="KAK8847689.1"/>
    <property type="molecule type" value="Genomic_DNA"/>
</dbReference>
<feature type="transmembrane region" description="Helical" evidence="2">
    <location>
        <begin position="153"/>
        <end position="171"/>
    </location>
</feature>
<accession>A0AAW0YMJ2</accession>
<dbReference type="Pfam" id="PF06772">
    <property type="entry name" value="LtrA"/>
    <property type="match status" value="1"/>
</dbReference>
<organism evidence="3 4">
    <name type="scientific">Kwoniella newhampshirensis</name>
    <dbReference type="NCBI Taxonomy" id="1651941"/>
    <lineage>
        <taxon>Eukaryota</taxon>
        <taxon>Fungi</taxon>
        <taxon>Dikarya</taxon>
        <taxon>Basidiomycota</taxon>
        <taxon>Agaricomycotina</taxon>
        <taxon>Tremellomycetes</taxon>
        <taxon>Tremellales</taxon>
        <taxon>Cryptococcaceae</taxon>
        <taxon>Kwoniella</taxon>
    </lineage>
</organism>
<feature type="region of interest" description="Disordered" evidence="1">
    <location>
        <begin position="1"/>
        <end position="26"/>
    </location>
</feature>
<keyword evidence="2" id="KW-0812">Transmembrane</keyword>
<evidence type="ECO:0000313" key="3">
    <source>
        <dbReference type="EMBL" id="KAK8847689.1"/>
    </source>
</evidence>
<evidence type="ECO:0000313" key="4">
    <source>
        <dbReference type="Proteomes" id="UP001388673"/>
    </source>
</evidence>
<name>A0AAW0YMJ2_9TREE</name>
<evidence type="ECO:0000256" key="2">
    <source>
        <dbReference type="SAM" id="Phobius"/>
    </source>
</evidence>
<dbReference type="KEGG" id="kne:92182806"/>
<dbReference type="InterPro" id="IPR010640">
    <property type="entry name" value="Low_temperature_requirement_A"/>
</dbReference>
<gene>
    <name evidence="3" type="ORF">IAR55_005548</name>
</gene>
<feature type="transmembrane region" description="Helical" evidence="2">
    <location>
        <begin position="461"/>
        <end position="480"/>
    </location>
</feature>
<evidence type="ECO:0000256" key="1">
    <source>
        <dbReference type="SAM" id="MobiDB-lite"/>
    </source>
</evidence>
<reference evidence="3 4" key="1">
    <citation type="journal article" date="2024" name="bioRxiv">
        <title>Comparative genomics of Cryptococcus and Kwoniella reveals pathogenesis evolution and contrasting karyotype dynamics via intercentromeric recombination or chromosome fusion.</title>
        <authorList>
            <person name="Coelho M.A."/>
            <person name="David-Palma M."/>
            <person name="Shea T."/>
            <person name="Bowers K."/>
            <person name="McGinley-Smith S."/>
            <person name="Mohammad A.W."/>
            <person name="Gnirke A."/>
            <person name="Yurkov A.M."/>
            <person name="Nowrousian M."/>
            <person name="Sun S."/>
            <person name="Cuomo C.A."/>
            <person name="Heitman J."/>
        </authorList>
    </citation>
    <scope>NUCLEOTIDE SEQUENCE [LARGE SCALE GENOMIC DNA]</scope>
    <source>
        <strain evidence="3 4">CBS 13917</strain>
    </source>
</reference>
<feature type="transmembrane region" description="Helical" evidence="2">
    <location>
        <begin position="387"/>
        <end position="406"/>
    </location>
</feature>
<dbReference type="AlphaFoldDB" id="A0AAW0YMJ2"/>
<keyword evidence="2" id="KW-0472">Membrane</keyword>
<keyword evidence="4" id="KW-1185">Reference proteome</keyword>
<feature type="transmembrane region" description="Helical" evidence="2">
    <location>
        <begin position="226"/>
        <end position="245"/>
    </location>
</feature>
<dbReference type="PANTHER" id="PTHR36840">
    <property type="entry name" value="BLL5714 PROTEIN"/>
    <property type="match status" value="1"/>
</dbReference>
<protein>
    <submittedName>
        <fullName evidence="3">Uncharacterized protein</fullName>
    </submittedName>
</protein>
<feature type="compositionally biased region" description="Polar residues" evidence="1">
    <location>
        <begin position="1"/>
        <end position="17"/>
    </location>
</feature>
<feature type="region of interest" description="Disordered" evidence="1">
    <location>
        <begin position="515"/>
        <end position="566"/>
    </location>
</feature>
<dbReference type="Proteomes" id="UP001388673">
    <property type="component" value="Unassembled WGS sequence"/>
</dbReference>
<proteinExistence type="predicted"/>
<feature type="transmembrane region" description="Helical" evidence="2">
    <location>
        <begin position="191"/>
        <end position="214"/>
    </location>
</feature>
<dbReference type="PANTHER" id="PTHR36840:SF1">
    <property type="entry name" value="BLL5714 PROTEIN"/>
    <property type="match status" value="1"/>
</dbReference>
<keyword evidence="2" id="KW-1133">Transmembrane helix</keyword>
<dbReference type="GeneID" id="92182806"/>
<comment type="caution">
    <text evidence="3">The sequence shown here is derived from an EMBL/GenBank/DDBJ whole genome shotgun (WGS) entry which is preliminary data.</text>
</comment>
<feature type="transmembrane region" description="Helical" evidence="2">
    <location>
        <begin position="426"/>
        <end position="449"/>
    </location>
</feature>
<sequence length="566" mass="62956">MSDQSTSATTTQFNLPSSAVDGIPPPTFPRVLTVDSQRIKGKYGNEAHVVYHQHQGEEEEWKPQRIRELVRPPMVRQWVEAGKIFREPSPREVPRFELFFDLLFVAIIHQLADAAIEEPGGGAVARFVLTFWPSWSIWEEARKYSNSSGTDDLLHRFWVLIGMITLLGYSANASAIELHPHEEEADFDHHAIRAAAAFWLIIKLSRLVVLLFYGWRLPLFRMAMNLSALAVSIPMSLVLPLIWVTSRPTQITLAALLVFVDLFRLDLITINLWGRLIVKRRGDGKMWQGLHRMPALPEGVRIPAMNIEHAIDRMGAFVVIVPSCLHWTDDDEQRMNLVYTAGTSDLGASAKYGKAVLGLMVAWALNYMYMIPYEPNCEYEHALRRSWFSGICFTFFHWPLCASLILASAACGRMVSHDEVETGVHWYWGCGLGFALLFMTLIDLSHLNLAPNSGARVPRPFRTTVSLFGALALILFPFGVDHLTSTAILATTVAITWFVLAILVIGILPRPGNHTTSANDTEGGVERGGESASPVGGLGVNGEHGVRGPNKAVLEEEGEEDARLAA</sequence>
<dbReference type="RefSeq" id="XP_066801207.1">
    <property type="nucleotide sequence ID" value="XM_066948639.1"/>
</dbReference>